<evidence type="ECO:0000256" key="1">
    <source>
        <dbReference type="ARBA" id="ARBA00004123"/>
    </source>
</evidence>
<evidence type="ECO:0000259" key="6">
    <source>
        <dbReference type="Pfam" id="PF03467"/>
    </source>
</evidence>
<feature type="compositionally biased region" description="Basic and acidic residues" evidence="5">
    <location>
        <begin position="9"/>
        <end position="19"/>
    </location>
</feature>
<dbReference type="CDD" id="cd12455">
    <property type="entry name" value="RRM_like_Smg4_UPF3"/>
    <property type="match status" value="1"/>
</dbReference>
<dbReference type="InterPro" id="IPR012677">
    <property type="entry name" value="Nucleotide-bd_a/b_plait_sf"/>
</dbReference>
<proteinExistence type="inferred from homology"/>
<gene>
    <name evidence="7" type="ORF">VNI00_000353</name>
</gene>
<comment type="subcellular location">
    <subcellularLocation>
        <location evidence="1">Nucleus</location>
    </subcellularLocation>
</comment>
<feature type="region of interest" description="Disordered" evidence="5">
    <location>
        <begin position="1"/>
        <end position="25"/>
    </location>
</feature>
<dbReference type="Gene3D" id="3.30.70.330">
    <property type="match status" value="1"/>
</dbReference>
<dbReference type="PANTHER" id="PTHR13112:SF0">
    <property type="entry name" value="FI21285P1"/>
    <property type="match status" value="1"/>
</dbReference>
<dbReference type="Proteomes" id="UP001383192">
    <property type="component" value="Unassembled WGS sequence"/>
</dbReference>
<dbReference type="EMBL" id="JAYKXP010000001">
    <property type="protein sequence ID" value="KAK7062857.1"/>
    <property type="molecule type" value="Genomic_DNA"/>
</dbReference>
<evidence type="ECO:0000256" key="4">
    <source>
        <dbReference type="ARBA" id="ARBA00023242"/>
    </source>
</evidence>
<comment type="caution">
    <text evidence="7">The sequence shown here is derived from an EMBL/GenBank/DDBJ whole genome shotgun (WGS) entry which is preliminary data.</text>
</comment>
<reference evidence="7 8" key="1">
    <citation type="submission" date="2024-01" db="EMBL/GenBank/DDBJ databases">
        <title>A draft genome for a cacao thread blight-causing isolate of Paramarasmius palmivorus.</title>
        <authorList>
            <person name="Baruah I.K."/>
            <person name="Bukari Y."/>
            <person name="Amoako-Attah I."/>
            <person name="Meinhardt L.W."/>
            <person name="Bailey B.A."/>
            <person name="Cohen S.P."/>
        </authorList>
    </citation>
    <scope>NUCLEOTIDE SEQUENCE [LARGE SCALE GENOMIC DNA]</scope>
    <source>
        <strain evidence="7 8">GH-12</strain>
    </source>
</reference>
<feature type="domain" description="UPF3" evidence="6">
    <location>
        <begin position="26"/>
        <end position="185"/>
    </location>
</feature>
<feature type="compositionally biased region" description="Polar residues" evidence="5">
    <location>
        <begin position="260"/>
        <end position="283"/>
    </location>
</feature>
<sequence length="445" mass="47796">MSSASPAKSKKEKERKEKSQQQQGLEKLKIVIRRLPPNLPEDIFWQSVQNWISDDTVTWKVYYRGKFRSRLNKENVPSRAYVAFKNEELLTTFHREYDGHIFRDKSGNESQAVVEYAPYQKVPSEKKRADARNATIEQDEDYISFIQSLSQAASEPTSIEALIAASQAPPQPKTTPLLEALKAEKTAVKDTKEKMIIMRNHAAEARKEEAKKKASKPTDSPPTSKKAKKAAAAAAAANANAPEPTARKPPKAPRAMRDTPAQSPTIATKPIATSSAILSNSNEAPSPSTPASPAPRRGRPILGLGSRQFEAALIGAAGVGAKARKEREREKEKESDKVLAKDTAQEKPNTASGSKPKEPPSSPKRDRTKHKDKDSASKGQIPVTGILQRSDGAAVSSQAGKVSGAKAVTEQGAAAPGPPPVRGGRGRGRGRGGRGGPPPGRGAPA</sequence>
<dbReference type="AlphaFoldDB" id="A0AAW0EEY9"/>
<feature type="region of interest" description="Disordered" evidence="5">
    <location>
        <begin position="318"/>
        <end position="445"/>
    </location>
</feature>
<feature type="compositionally biased region" description="Basic and acidic residues" evidence="5">
    <location>
        <begin position="203"/>
        <end position="212"/>
    </location>
</feature>
<protein>
    <recommendedName>
        <fullName evidence="6">UPF3 domain-containing protein</fullName>
    </recommendedName>
</protein>
<keyword evidence="3" id="KW-0866">Nonsense-mediated mRNA decay</keyword>
<dbReference type="InterPro" id="IPR039722">
    <property type="entry name" value="Upf3"/>
</dbReference>
<dbReference type="SUPFAM" id="SSF54928">
    <property type="entry name" value="RNA-binding domain, RBD"/>
    <property type="match status" value="1"/>
</dbReference>
<comment type="similarity">
    <text evidence="2">Belongs to the RENT3 family.</text>
</comment>
<dbReference type="GO" id="GO:0000184">
    <property type="term" value="P:nuclear-transcribed mRNA catabolic process, nonsense-mediated decay"/>
    <property type="evidence" value="ECO:0007669"/>
    <property type="project" value="UniProtKB-KW"/>
</dbReference>
<keyword evidence="8" id="KW-1185">Reference proteome</keyword>
<feature type="compositionally biased region" description="Pro residues" evidence="5">
    <location>
        <begin position="436"/>
        <end position="445"/>
    </location>
</feature>
<evidence type="ECO:0000313" key="8">
    <source>
        <dbReference type="Proteomes" id="UP001383192"/>
    </source>
</evidence>
<dbReference type="GO" id="GO:0045727">
    <property type="term" value="P:positive regulation of translation"/>
    <property type="evidence" value="ECO:0007669"/>
    <property type="project" value="TreeGrafter"/>
</dbReference>
<evidence type="ECO:0000256" key="5">
    <source>
        <dbReference type="SAM" id="MobiDB-lite"/>
    </source>
</evidence>
<keyword evidence="4" id="KW-0539">Nucleus</keyword>
<dbReference type="InterPro" id="IPR035979">
    <property type="entry name" value="RBD_domain_sf"/>
</dbReference>
<dbReference type="InterPro" id="IPR005120">
    <property type="entry name" value="UPF3_dom"/>
</dbReference>
<feature type="compositionally biased region" description="Basic and acidic residues" evidence="5">
    <location>
        <begin position="323"/>
        <end position="345"/>
    </location>
</feature>
<feature type="region of interest" description="Disordered" evidence="5">
    <location>
        <begin position="203"/>
        <end position="305"/>
    </location>
</feature>
<dbReference type="GO" id="GO:0003729">
    <property type="term" value="F:mRNA binding"/>
    <property type="evidence" value="ECO:0007669"/>
    <property type="project" value="TreeGrafter"/>
</dbReference>
<dbReference type="PANTHER" id="PTHR13112">
    <property type="entry name" value="UPF3 REGULATOR OF NONSENSE TRANSCRIPTS-LIKE PROTEIN"/>
    <property type="match status" value="1"/>
</dbReference>
<evidence type="ECO:0000256" key="2">
    <source>
        <dbReference type="ARBA" id="ARBA00005991"/>
    </source>
</evidence>
<feature type="compositionally biased region" description="Low complexity" evidence="5">
    <location>
        <begin position="217"/>
        <end position="244"/>
    </location>
</feature>
<dbReference type="GO" id="GO:0005730">
    <property type="term" value="C:nucleolus"/>
    <property type="evidence" value="ECO:0007669"/>
    <property type="project" value="TreeGrafter"/>
</dbReference>
<dbReference type="GO" id="GO:0005737">
    <property type="term" value="C:cytoplasm"/>
    <property type="evidence" value="ECO:0007669"/>
    <property type="project" value="TreeGrafter"/>
</dbReference>
<evidence type="ECO:0000256" key="3">
    <source>
        <dbReference type="ARBA" id="ARBA00023161"/>
    </source>
</evidence>
<accession>A0AAW0EEY9</accession>
<dbReference type="Pfam" id="PF03467">
    <property type="entry name" value="Smg4_UPF3"/>
    <property type="match status" value="1"/>
</dbReference>
<evidence type="ECO:0000313" key="7">
    <source>
        <dbReference type="EMBL" id="KAK7062857.1"/>
    </source>
</evidence>
<organism evidence="7 8">
    <name type="scientific">Paramarasmius palmivorus</name>
    <dbReference type="NCBI Taxonomy" id="297713"/>
    <lineage>
        <taxon>Eukaryota</taxon>
        <taxon>Fungi</taxon>
        <taxon>Dikarya</taxon>
        <taxon>Basidiomycota</taxon>
        <taxon>Agaricomycotina</taxon>
        <taxon>Agaricomycetes</taxon>
        <taxon>Agaricomycetidae</taxon>
        <taxon>Agaricales</taxon>
        <taxon>Marasmiineae</taxon>
        <taxon>Marasmiaceae</taxon>
        <taxon>Paramarasmius</taxon>
    </lineage>
</organism>
<name>A0AAW0EEY9_9AGAR</name>
<feature type="compositionally biased region" description="Basic and acidic residues" evidence="5">
    <location>
        <begin position="355"/>
        <end position="376"/>
    </location>
</feature>